<dbReference type="EMBL" id="GBXM01085978">
    <property type="protein sequence ID" value="JAH22599.1"/>
    <property type="molecule type" value="Transcribed_RNA"/>
</dbReference>
<accession>A0A0E9R0F6</accession>
<reference evidence="1" key="2">
    <citation type="journal article" date="2015" name="Fish Shellfish Immunol.">
        <title>Early steps in the European eel (Anguilla anguilla)-Vibrio vulnificus interaction in the gills: Role of the RtxA13 toxin.</title>
        <authorList>
            <person name="Callol A."/>
            <person name="Pajuelo D."/>
            <person name="Ebbesson L."/>
            <person name="Teles M."/>
            <person name="MacKenzie S."/>
            <person name="Amaro C."/>
        </authorList>
    </citation>
    <scope>NUCLEOTIDE SEQUENCE</scope>
</reference>
<organism evidence="1">
    <name type="scientific">Anguilla anguilla</name>
    <name type="common">European freshwater eel</name>
    <name type="synonym">Muraena anguilla</name>
    <dbReference type="NCBI Taxonomy" id="7936"/>
    <lineage>
        <taxon>Eukaryota</taxon>
        <taxon>Metazoa</taxon>
        <taxon>Chordata</taxon>
        <taxon>Craniata</taxon>
        <taxon>Vertebrata</taxon>
        <taxon>Euteleostomi</taxon>
        <taxon>Actinopterygii</taxon>
        <taxon>Neopterygii</taxon>
        <taxon>Teleostei</taxon>
        <taxon>Anguilliformes</taxon>
        <taxon>Anguillidae</taxon>
        <taxon>Anguilla</taxon>
    </lineage>
</organism>
<name>A0A0E9R0F6_ANGAN</name>
<dbReference type="AlphaFoldDB" id="A0A0E9R0F6"/>
<reference evidence="1" key="1">
    <citation type="submission" date="2014-11" db="EMBL/GenBank/DDBJ databases">
        <authorList>
            <person name="Amaro Gonzalez C."/>
        </authorList>
    </citation>
    <scope>NUCLEOTIDE SEQUENCE</scope>
</reference>
<proteinExistence type="predicted"/>
<sequence>MFNVFLHKTPYKGELAILLITTAVNTTSGTGLKTKIKRGSD</sequence>
<protein>
    <submittedName>
        <fullName evidence="1">Uncharacterized protein</fullName>
    </submittedName>
</protein>
<evidence type="ECO:0000313" key="1">
    <source>
        <dbReference type="EMBL" id="JAH22599.1"/>
    </source>
</evidence>